<keyword evidence="14" id="KW-1185">Reference proteome</keyword>
<dbReference type="GO" id="GO:0000287">
    <property type="term" value="F:magnesium ion binding"/>
    <property type="evidence" value="ECO:0007669"/>
    <property type="project" value="UniProtKB-UniRule"/>
</dbReference>
<evidence type="ECO:0000256" key="4">
    <source>
        <dbReference type="ARBA" id="ARBA00011245"/>
    </source>
</evidence>
<dbReference type="AlphaFoldDB" id="A0A1H5TA65"/>
<feature type="domain" description="RNase H type-1" evidence="12">
    <location>
        <begin position="1"/>
        <end position="142"/>
    </location>
</feature>
<dbReference type="PANTHER" id="PTHR10642">
    <property type="entry name" value="RIBONUCLEASE H1"/>
    <property type="match status" value="1"/>
</dbReference>
<feature type="binding site" evidence="11">
    <location>
        <position position="10"/>
    </location>
    <ligand>
        <name>Mg(2+)</name>
        <dbReference type="ChEBI" id="CHEBI:18420"/>
        <label>2</label>
    </ligand>
</feature>
<dbReference type="GO" id="GO:0004523">
    <property type="term" value="F:RNA-DNA hybrid ribonuclease activity"/>
    <property type="evidence" value="ECO:0007669"/>
    <property type="project" value="UniProtKB-UniRule"/>
</dbReference>
<dbReference type="SUPFAM" id="SSF53098">
    <property type="entry name" value="Ribonuclease H-like"/>
    <property type="match status" value="1"/>
</dbReference>
<feature type="binding site" evidence="11">
    <location>
        <position position="10"/>
    </location>
    <ligand>
        <name>Mg(2+)</name>
        <dbReference type="ChEBI" id="CHEBI:18420"/>
        <label>1</label>
    </ligand>
</feature>
<evidence type="ECO:0000256" key="6">
    <source>
        <dbReference type="ARBA" id="ARBA00022722"/>
    </source>
</evidence>
<keyword evidence="7 11" id="KW-0479">Metal-binding</keyword>
<dbReference type="EC" id="3.1.26.4" evidence="11"/>
<gene>
    <name evidence="11" type="primary">rnhA</name>
    <name evidence="13" type="ORF">SAMN04488115_101564</name>
</gene>
<comment type="cofactor">
    <cofactor evidence="11">
        <name>Mg(2+)</name>
        <dbReference type="ChEBI" id="CHEBI:18420"/>
    </cofactor>
    <text evidence="11">Binds 1 Mg(2+) ion per subunit. May bind a second metal ion at a regulatory site, or after substrate binding.</text>
</comment>
<evidence type="ECO:0000256" key="7">
    <source>
        <dbReference type="ARBA" id="ARBA00022723"/>
    </source>
</evidence>
<evidence type="ECO:0000256" key="1">
    <source>
        <dbReference type="ARBA" id="ARBA00000077"/>
    </source>
</evidence>
<comment type="subunit">
    <text evidence="4 11">Monomer.</text>
</comment>
<dbReference type="FunFam" id="3.30.420.10:FF:000008">
    <property type="entry name" value="Ribonuclease H"/>
    <property type="match status" value="1"/>
</dbReference>
<evidence type="ECO:0000256" key="8">
    <source>
        <dbReference type="ARBA" id="ARBA00022759"/>
    </source>
</evidence>
<dbReference type="InterPro" id="IPR050092">
    <property type="entry name" value="RNase_H"/>
</dbReference>
<sequence length="148" mass="16483">MTDAVEVWTDGACSGNPGPGGWGAVLSYKGKERELSGGEAQTTNNRMELMGAIAALETLTRPCTVALHTDSQYLRQGITAWIHGWKRNGWKTADRKPVKNEELWKRLDVALGRHKIEWKWVKGHAGDEMNERADALARAGMAPFKPRR</sequence>
<comment type="function">
    <text evidence="11">Endonuclease that specifically degrades the RNA of RNA-DNA hybrids.</text>
</comment>
<keyword evidence="9 11" id="KW-0378">Hydrolase</keyword>
<comment type="subcellular location">
    <subcellularLocation>
        <location evidence="2 11">Cytoplasm</location>
    </subcellularLocation>
</comment>
<accession>A0A1H5TA65</accession>
<protein>
    <recommendedName>
        <fullName evidence="11">Ribonuclease H</fullName>
        <shortName evidence="11">RNase H</shortName>
        <ecNumber evidence="11">3.1.26.4</ecNumber>
    </recommendedName>
</protein>
<evidence type="ECO:0000256" key="10">
    <source>
        <dbReference type="ARBA" id="ARBA00022842"/>
    </source>
</evidence>
<dbReference type="OrthoDB" id="7845843at2"/>
<feature type="binding site" evidence="11">
    <location>
        <position position="70"/>
    </location>
    <ligand>
        <name>Mg(2+)</name>
        <dbReference type="ChEBI" id="CHEBI:18420"/>
        <label>1</label>
    </ligand>
</feature>
<evidence type="ECO:0000256" key="3">
    <source>
        <dbReference type="ARBA" id="ARBA00005300"/>
    </source>
</evidence>
<name>A0A1H5TA65_9HYPH</name>
<evidence type="ECO:0000256" key="9">
    <source>
        <dbReference type="ARBA" id="ARBA00022801"/>
    </source>
</evidence>
<dbReference type="HAMAP" id="MF_00042">
    <property type="entry name" value="RNase_H"/>
    <property type="match status" value="1"/>
</dbReference>
<dbReference type="GO" id="GO:0043137">
    <property type="term" value="P:DNA replication, removal of RNA primer"/>
    <property type="evidence" value="ECO:0007669"/>
    <property type="project" value="TreeGrafter"/>
</dbReference>
<dbReference type="NCBIfam" id="NF001236">
    <property type="entry name" value="PRK00203.1"/>
    <property type="match status" value="1"/>
</dbReference>
<dbReference type="Gene3D" id="3.30.420.10">
    <property type="entry name" value="Ribonuclease H-like superfamily/Ribonuclease H"/>
    <property type="match status" value="1"/>
</dbReference>
<dbReference type="PROSITE" id="PS50879">
    <property type="entry name" value="RNASE_H_1"/>
    <property type="match status" value="1"/>
</dbReference>
<feature type="binding site" evidence="11">
    <location>
        <position position="48"/>
    </location>
    <ligand>
        <name>Mg(2+)</name>
        <dbReference type="ChEBI" id="CHEBI:18420"/>
        <label>1</label>
    </ligand>
</feature>
<dbReference type="InterPro" id="IPR002156">
    <property type="entry name" value="RNaseH_domain"/>
</dbReference>
<evidence type="ECO:0000313" key="14">
    <source>
        <dbReference type="Proteomes" id="UP000236743"/>
    </source>
</evidence>
<feature type="binding site" evidence="11">
    <location>
        <position position="134"/>
    </location>
    <ligand>
        <name>Mg(2+)</name>
        <dbReference type="ChEBI" id="CHEBI:18420"/>
        <label>2</label>
    </ligand>
</feature>
<evidence type="ECO:0000256" key="11">
    <source>
        <dbReference type="HAMAP-Rule" id="MF_00042"/>
    </source>
</evidence>
<dbReference type="InterPro" id="IPR022892">
    <property type="entry name" value="RNaseHI"/>
</dbReference>
<evidence type="ECO:0000256" key="2">
    <source>
        <dbReference type="ARBA" id="ARBA00004496"/>
    </source>
</evidence>
<keyword evidence="5 11" id="KW-0963">Cytoplasm</keyword>
<proteinExistence type="inferred from homology"/>
<dbReference type="Pfam" id="PF00075">
    <property type="entry name" value="RNase_H"/>
    <property type="match status" value="1"/>
</dbReference>
<dbReference type="EMBL" id="FNUY01000001">
    <property type="protein sequence ID" value="SEF59038.1"/>
    <property type="molecule type" value="Genomic_DNA"/>
</dbReference>
<dbReference type="RefSeq" id="WP_103870922.1">
    <property type="nucleotide sequence ID" value="NZ_FNUY01000001.1"/>
</dbReference>
<reference evidence="13 14" key="1">
    <citation type="submission" date="2016-10" db="EMBL/GenBank/DDBJ databases">
        <authorList>
            <person name="de Groot N.N."/>
        </authorList>
    </citation>
    <scope>NUCLEOTIDE SEQUENCE [LARGE SCALE GENOMIC DNA]</scope>
    <source>
        <strain evidence="13 14">DSM 26656</strain>
    </source>
</reference>
<keyword evidence="6 11" id="KW-0540">Nuclease</keyword>
<evidence type="ECO:0000256" key="5">
    <source>
        <dbReference type="ARBA" id="ARBA00022490"/>
    </source>
</evidence>
<dbReference type="GO" id="GO:0005737">
    <property type="term" value="C:cytoplasm"/>
    <property type="evidence" value="ECO:0007669"/>
    <property type="project" value="UniProtKB-SubCell"/>
</dbReference>
<keyword evidence="10 11" id="KW-0460">Magnesium</keyword>
<comment type="similarity">
    <text evidence="3 11">Belongs to the RNase H family.</text>
</comment>
<evidence type="ECO:0000259" key="12">
    <source>
        <dbReference type="PROSITE" id="PS50879"/>
    </source>
</evidence>
<dbReference type="InterPro" id="IPR036397">
    <property type="entry name" value="RNaseH_sf"/>
</dbReference>
<evidence type="ECO:0000313" key="13">
    <source>
        <dbReference type="EMBL" id="SEF59038.1"/>
    </source>
</evidence>
<keyword evidence="8 11" id="KW-0255">Endonuclease</keyword>
<dbReference type="GO" id="GO:0003676">
    <property type="term" value="F:nucleic acid binding"/>
    <property type="evidence" value="ECO:0007669"/>
    <property type="project" value="InterPro"/>
</dbReference>
<dbReference type="InterPro" id="IPR012337">
    <property type="entry name" value="RNaseH-like_sf"/>
</dbReference>
<dbReference type="PANTHER" id="PTHR10642:SF26">
    <property type="entry name" value="RIBONUCLEASE H1"/>
    <property type="match status" value="1"/>
</dbReference>
<organism evidence="13 14">
    <name type="scientific">Bosea lathyri</name>
    <dbReference type="NCBI Taxonomy" id="1036778"/>
    <lineage>
        <taxon>Bacteria</taxon>
        <taxon>Pseudomonadati</taxon>
        <taxon>Pseudomonadota</taxon>
        <taxon>Alphaproteobacteria</taxon>
        <taxon>Hyphomicrobiales</taxon>
        <taxon>Boseaceae</taxon>
        <taxon>Bosea</taxon>
    </lineage>
</organism>
<dbReference type="CDD" id="cd09278">
    <property type="entry name" value="RNase_HI_prokaryote_like"/>
    <property type="match status" value="1"/>
</dbReference>
<dbReference type="Proteomes" id="UP000236743">
    <property type="component" value="Unassembled WGS sequence"/>
</dbReference>
<comment type="catalytic activity">
    <reaction evidence="1 11">
        <text>Endonucleolytic cleavage to 5'-phosphomonoester.</text>
        <dbReference type="EC" id="3.1.26.4"/>
    </reaction>
</comment>